<dbReference type="CDD" id="cd22359">
    <property type="entry name" value="SfsA-like_bacterial"/>
    <property type="match status" value="1"/>
</dbReference>
<reference evidence="3" key="1">
    <citation type="submission" date="2018-05" db="EMBL/GenBank/DDBJ databases">
        <authorList>
            <person name="Lanie J.A."/>
            <person name="Ng W.-L."/>
            <person name="Kazmierczak K.M."/>
            <person name="Andrzejewski T.M."/>
            <person name="Davidsen T.M."/>
            <person name="Wayne K.J."/>
            <person name="Tettelin H."/>
            <person name="Glass J.I."/>
            <person name="Rusch D."/>
            <person name="Podicherti R."/>
            <person name="Tsui H.-C.T."/>
            <person name="Winkler M.E."/>
        </authorList>
    </citation>
    <scope>NUCLEOTIDE SEQUENCE</scope>
</reference>
<dbReference type="InterPro" id="IPR005224">
    <property type="entry name" value="SfsA"/>
</dbReference>
<dbReference type="Pfam" id="PF03749">
    <property type="entry name" value="SfsA"/>
    <property type="match status" value="1"/>
</dbReference>
<dbReference type="GO" id="GO:0003677">
    <property type="term" value="F:DNA binding"/>
    <property type="evidence" value="ECO:0007669"/>
    <property type="project" value="InterPro"/>
</dbReference>
<evidence type="ECO:0000259" key="1">
    <source>
        <dbReference type="Pfam" id="PF03749"/>
    </source>
</evidence>
<organism evidence="3">
    <name type="scientific">marine metagenome</name>
    <dbReference type="NCBI Taxonomy" id="408172"/>
    <lineage>
        <taxon>unclassified sequences</taxon>
        <taxon>metagenomes</taxon>
        <taxon>ecological metagenomes</taxon>
    </lineage>
</organism>
<dbReference type="EMBL" id="UINC01017408">
    <property type="protein sequence ID" value="SVA72127.1"/>
    <property type="molecule type" value="Genomic_DNA"/>
</dbReference>
<dbReference type="AlphaFoldDB" id="A0A381Y6V6"/>
<dbReference type="InterPro" id="IPR041465">
    <property type="entry name" value="SfsA_N"/>
</dbReference>
<dbReference type="PANTHER" id="PTHR30545:SF2">
    <property type="entry name" value="SUGAR FERMENTATION STIMULATION PROTEIN A"/>
    <property type="match status" value="1"/>
</dbReference>
<dbReference type="InterPro" id="IPR040452">
    <property type="entry name" value="SfsA_C"/>
</dbReference>
<evidence type="ECO:0000259" key="2">
    <source>
        <dbReference type="Pfam" id="PF17746"/>
    </source>
</evidence>
<dbReference type="CDD" id="cd10441">
    <property type="entry name" value="GIY-YIG_COG1833"/>
    <property type="match status" value="1"/>
</dbReference>
<dbReference type="Gene3D" id="3.40.1350.60">
    <property type="match status" value="1"/>
</dbReference>
<dbReference type="InterPro" id="IPR002837">
    <property type="entry name" value="DUF123"/>
</dbReference>
<dbReference type="Gene3D" id="2.40.50.580">
    <property type="match status" value="1"/>
</dbReference>
<evidence type="ECO:0000313" key="3">
    <source>
        <dbReference type="EMBL" id="SVA72127.1"/>
    </source>
</evidence>
<dbReference type="NCBIfam" id="TIGR00230">
    <property type="entry name" value="sfsA"/>
    <property type="match status" value="1"/>
</dbReference>
<dbReference type="Pfam" id="PF01986">
    <property type="entry name" value="DUF123"/>
    <property type="match status" value="1"/>
</dbReference>
<evidence type="ECO:0008006" key="4">
    <source>
        <dbReference type="Google" id="ProtNLM"/>
    </source>
</evidence>
<dbReference type="Pfam" id="PF17746">
    <property type="entry name" value="SfsA_N"/>
    <property type="match status" value="1"/>
</dbReference>
<gene>
    <name evidence="3" type="ORF">METZ01_LOCUS124981</name>
</gene>
<dbReference type="PANTHER" id="PTHR30545">
    <property type="entry name" value="SUGAR FERMENTATION STIMULATION PROTEIN A"/>
    <property type="match status" value="1"/>
</dbReference>
<sequence length="385" mass="43407">MHPPKLVSHTPIAAKFLARVNRFVIRCYQENVGEIEAYMANPGRLGELLLPGADLLIEKVDDDTSRKLRYSASAVLTDNSHIGLNTQQTNTLARYLLKKKLVPTLEKSEIVSEEFHVGKNRFDFLMQENGEKFLLEVKSVTLSSNGISMFPDAITERGTRHLNELSQLNESGIKPTVLFISQGSGDDLFMPDYHTDLVFSQTLLSLKDYLSIIPIEIKWKSNLELSDRVKLLEIPWRFLDTRMADTGAYILVMHISETQAISIGSIGTVQIGPGYYLYVGSGMNGLSARVTRHLRKKKRLHWHVDFLRQIASTVKAYPIRTPHNIETPLVVALEKIFAPSIPGFGASDSSQATHLFFSSSDPYLSKSFQLLLSSFRFSRPHFHEV</sequence>
<proteinExistence type="predicted"/>
<name>A0A381Y6V6_9ZZZZ</name>
<protein>
    <recommendedName>
        <fullName evidence="4">Sugar fermentation stimulation protein C-terminal domain-containing protein</fullName>
    </recommendedName>
</protein>
<feature type="domain" description="SfsA N-terminal OB" evidence="2">
    <location>
        <begin position="17"/>
        <end position="83"/>
    </location>
</feature>
<feature type="domain" description="Sugar fermentation stimulation protein C-terminal" evidence="1">
    <location>
        <begin position="88"/>
        <end position="219"/>
    </location>
</feature>
<accession>A0A381Y6V6</accession>